<dbReference type="Gene3D" id="3.40.50.620">
    <property type="entry name" value="HUPs"/>
    <property type="match status" value="1"/>
</dbReference>
<proteinExistence type="predicted"/>
<evidence type="ECO:0000313" key="1">
    <source>
        <dbReference type="EMBL" id="MPM34021.1"/>
    </source>
</evidence>
<gene>
    <name evidence="1" type="ORF">SDC9_80602</name>
</gene>
<name>A0A644Z1X5_9ZZZZ</name>
<protein>
    <recommendedName>
        <fullName evidence="2">Phosphoadenosine phosphosulphate reductase domain-containing protein</fullName>
    </recommendedName>
</protein>
<organism evidence="1">
    <name type="scientific">bioreactor metagenome</name>
    <dbReference type="NCBI Taxonomy" id="1076179"/>
    <lineage>
        <taxon>unclassified sequences</taxon>
        <taxon>metagenomes</taxon>
        <taxon>ecological metagenomes</taxon>
    </lineage>
</organism>
<accession>A0A644Z1X5</accession>
<dbReference type="AlphaFoldDB" id="A0A644Z1X5"/>
<comment type="caution">
    <text evidence="1">The sequence shown here is derived from an EMBL/GenBank/DDBJ whole genome shotgun (WGS) entry which is preliminary data.</text>
</comment>
<evidence type="ECO:0008006" key="2">
    <source>
        <dbReference type="Google" id="ProtNLM"/>
    </source>
</evidence>
<dbReference type="InterPro" id="IPR014729">
    <property type="entry name" value="Rossmann-like_a/b/a_fold"/>
</dbReference>
<sequence>MSKICTKCLLPTDYLNIAIDSEGVCNHCREFKTTHYLGKEKLLGLIQESLSRNQSKKFDCIVGFSGGRDSTYLLWYVVKILKLRPLAVFSDDLFIPDIALRNIEKTCKVLEVELRHIKHDNLKKNLKHHLNAWIKRPVPESLMFINVGERIGYETLVELTAVEEGVKLIFGGRTAIQSSEKYKTELMLLHNKGGKLAWILGYMKQVVLNPALSASFFSLKTQYREFTAERWKKQLIKKHELTVIHPFYKYIHWVEKDIEKVLFEELQWEIPEGKTNSSRFGCEVDTLRQFLFYRTLGYNDTTVDLSYLIRDGQINREDAKIKLDESLDFDENEIKYILNKAGVDADKFIGKLNKRYPE</sequence>
<dbReference type="EMBL" id="VSSQ01006843">
    <property type="protein sequence ID" value="MPM34021.1"/>
    <property type="molecule type" value="Genomic_DNA"/>
</dbReference>
<dbReference type="SUPFAM" id="SSF52402">
    <property type="entry name" value="Adenine nucleotide alpha hydrolases-like"/>
    <property type="match status" value="1"/>
</dbReference>
<reference evidence="1" key="1">
    <citation type="submission" date="2019-08" db="EMBL/GenBank/DDBJ databases">
        <authorList>
            <person name="Kucharzyk K."/>
            <person name="Murdoch R.W."/>
            <person name="Higgins S."/>
            <person name="Loffler F."/>
        </authorList>
    </citation>
    <scope>NUCLEOTIDE SEQUENCE</scope>
</reference>